<dbReference type="InterPro" id="IPR016169">
    <property type="entry name" value="FAD-bd_PCMH_sub2"/>
</dbReference>
<organism evidence="5 6">
    <name type="scientific">Pseudohalioglobus lutimaris</name>
    <dbReference type="NCBI Taxonomy" id="1737061"/>
    <lineage>
        <taxon>Bacteria</taxon>
        <taxon>Pseudomonadati</taxon>
        <taxon>Pseudomonadota</taxon>
        <taxon>Gammaproteobacteria</taxon>
        <taxon>Cellvibrionales</taxon>
        <taxon>Halieaceae</taxon>
        <taxon>Pseudohalioglobus</taxon>
    </lineage>
</organism>
<evidence type="ECO:0000256" key="1">
    <source>
        <dbReference type="ARBA" id="ARBA00022630"/>
    </source>
</evidence>
<dbReference type="SUPFAM" id="SSF56176">
    <property type="entry name" value="FAD-binding/transporter-associated domain-like"/>
    <property type="match status" value="1"/>
</dbReference>
<dbReference type="InterPro" id="IPR036683">
    <property type="entry name" value="CO_DH_flav_C_dom_sf"/>
</dbReference>
<dbReference type="Pfam" id="PF00941">
    <property type="entry name" value="FAD_binding_5"/>
    <property type="match status" value="1"/>
</dbReference>
<dbReference type="GO" id="GO:0016491">
    <property type="term" value="F:oxidoreductase activity"/>
    <property type="evidence" value="ECO:0007669"/>
    <property type="project" value="UniProtKB-KW"/>
</dbReference>
<dbReference type="Gene3D" id="3.30.390.50">
    <property type="entry name" value="CO dehydrogenase flavoprotein, C-terminal domain"/>
    <property type="match status" value="1"/>
</dbReference>
<dbReference type="InterPro" id="IPR016167">
    <property type="entry name" value="FAD-bd_PCMH_sub1"/>
</dbReference>
<feature type="domain" description="FAD-binding PCMH-type" evidence="4">
    <location>
        <begin position="1"/>
        <end position="180"/>
    </location>
</feature>
<evidence type="ECO:0000256" key="3">
    <source>
        <dbReference type="ARBA" id="ARBA00023002"/>
    </source>
</evidence>
<evidence type="ECO:0000313" key="6">
    <source>
        <dbReference type="Proteomes" id="UP000235005"/>
    </source>
</evidence>
<reference evidence="5 6" key="1">
    <citation type="submission" date="2018-01" db="EMBL/GenBank/DDBJ databases">
        <title>The draft genome sequence of Halioglobus lutimaris HF004.</title>
        <authorList>
            <person name="Du Z.-J."/>
            <person name="Shi M.-J."/>
        </authorList>
    </citation>
    <scope>NUCLEOTIDE SEQUENCE [LARGE SCALE GENOMIC DNA]</scope>
    <source>
        <strain evidence="5 6">HF004</strain>
    </source>
</reference>
<dbReference type="Gene3D" id="3.30.465.10">
    <property type="match status" value="1"/>
</dbReference>
<dbReference type="SMART" id="SM01092">
    <property type="entry name" value="CO_deh_flav_C"/>
    <property type="match status" value="1"/>
</dbReference>
<dbReference type="Gene3D" id="3.30.43.10">
    <property type="entry name" value="Uridine Diphospho-n-acetylenolpyruvylglucosamine Reductase, domain 2"/>
    <property type="match status" value="1"/>
</dbReference>
<dbReference type="Pfam" id="PF03450">
    <property type="entry name" value="CO_deh_flav_C"/>
    <property type="match status" value="1"/>
</dbReference>
<dbReference type="RefSeq" id="WP_075999941.1">
    <property type="nucleotide sequence ID" value="NZ_PKUS01000008.1"/>
</dbReference>
<dbReference type="PANTHER" id="PTHR42659">
    <property type="entry name" value="XANTHINE DEHYDROGENASE SUBUNIT C-RELATED"/>
    <property type="match status" value="1"/>
</dbReference>
<proteinExistence type="predicted"/>
<accession>A0A2N5X3W6</accession>
<keyword evidence="3" id="KW-0560">Oxidoreductase</keyword>
<dbReference type="InterPro" id="IPR016166">
    <property type="entry name" value="FAD-bd_PCMH"/>
</dbReference>
<dbReference type="InterPro" id="IPR051312">
    <property type="entry name" value="Diverse_Substr_Oxidored"/>
</dbReference>
<evidence type="ECO:0000313" key="5">
    <source>
        <dbReference type="EMBL" id="PLW69167.1"/>
    </source>
</evidence>
<dbReference type="InterPro" id="IPR005107">
    <property type="entry name" value="CO_DH_flav_C"/>
</dbReference>
<dbReference type="InterPro" id="IPR036318">
    <property type="entry name" value="FAD-bd_PCMH-like_sf"/>
</dbReference>
<evidence type="ECO:0000259" key="4">
    <source>
        <dbReference type="PROSITE" id="PS51387"/>
    </source>
</evidence>
<comment type="caution">
    <text evidence="5">The sequence shown here is derived from an EMBL/GenBank/DDBJ whole genome shotgun (WGS) entry which is preliminary data.</text>
</comment>
<keyword evidence="2" id="KW-0274">FAD</keyword>
<dbReference type="GO" id="GO:0071949">
    <property type="term" value="F:FAD binding"/>
    <property type="evidence" value="ECO:0007669"/>
    <property type="project" value="InterPro"/>
</dbReference>
<dbReference type="InterPro" id="IPR002346">
    <property type="entry name" value="Mopterin_DH_FAD-bd"/>
</dbReference>
<dbReference type="OrthoDB" id="9767994at2"/>
<dbReference type="AlphaFoldDB" id="A0A2N5X3W6"/>
<dbReference type="SUPFAM" id="SSF55447">
    <property type="entry name" value="CO dehydrogenase flavoprotein C-terminal domain-like"/>
    <property type="match status" value="1"/>
</dbReference>
<dbReference type="PROSITE" id="PS51387">
    <property type="entry name" value="FAD_PCMH"/>
    <property type="match status" value="1"/>
</dbReference>
<evidence type="ECO:0000256" key="2">
    <source>
        <dbReference type="ARBA" id="ARBA00022827"/>
    </source>
</evidence>
<dbReference type="EMBL" id="PKUS01000008">
    <property type="protein sequence ID" value="PLW69167.1"/>
    <property type="molecule type" value="Genomic_DNA"/>
</dbReference>
<keyword evidence="1" id="KW-0285">Flavoprotein</keyword>
<gene>
    <name evidence="5" type="ORF">C0039_08890</name>
</gene>
<name>A0A2N5X3W6_9GAMM</name>
<protein>
    <submittedName>
        <fullName evidence="5">Xanthine dehydrogenase family protein subunit M</fullName>
    </submittedName>
</protein>
<dbReference type="PANTHER" id="PTHR42659:SF2">
    <property type="entry name" value="XANTHINE DEHYDROGENASE SUBUNIT C-RELATED"/>
    <property type="match status" value="1"/>
</dbReference>
<dbReference type="Proteomes" id="UP000235005">
    <property type="component" value="Unassembled WGS sequence"/>
</dbReference>
<keyword evidence="6" id="KW-1185">Reference proteome</keyword>
<sequence>MKPAPFDYYAPETLEDAVALLEKLEDDDVEAKILAGGQSLMPMLSLRMARPEALVDLGKIKSLDYIREEGGNISIGAMTSKRAVEDSALIREKQPLLHAATLHIGHRQIRNQGTVGGSFAHADPAAEYGAIAQALGMEMVVVGPDGERVVVADDFYISFLTADIDSTEVLTEVRAPVMAAGTGWAFQEICRRQGDLAIAGTAVTLRLENGNCTDVVIAVFGVNAIAARLGDAEQLLNGKAPSEALFREAGRVASAELDEPISDVHASGEYRRDLVATLVRRCLLEAVERVG</sequence>